<evidence type="ECO:0000313" key="2">
    <source>
        <dbReference type="Proteomes" id="UP000199233"/>
    </source>
</evidence>
<gene>
    <name evidence="1" type="ORF">SAMN04488038_113127</name>
</gene>
<reference evidence="1 2" key="1">
    <citation type="submission" date="2016-10" db="EMBL/GenBank/DDBJ databases">
        <authorList>
            <person name="de Groot N.N."/>
        </authorList>
    </citation>
    <scope>NUCLEOTIDE SEQUENCE [LARGE SCALE GENOMIC DNA]</scope>
    <source>
        <strain evidence="1 2">DSM 25927</strain>
    </source>
</reference>
<organism evidence="1 2">
    <name type="scientific">Solimonas aquatica</name>
    <dbReference type="NCBI Taxonomy" id="489703"/>
    <lineage>
        <taxon>Bacteria</taxon>
        <taxon>Pseudomonadati</taxon>
        <taxon>Pseudomonadota</taxon>
        <taxon>Gammaproteobacteria</taxon>
        <taxon>Nevskiales</taxon>
        <taxon>Nevskiaceae</taxon>
        <taxon>Solimonas</taxon>
    </lineage>
</organism>
<dbReference type="EMBL" id="FOFS01000013">
    <property type="protein sequence ID" value="SEQ98903.1"/>
    <property type="molecule type" value="Genomic_DNA"/>
</dbReference>
<proteinExistence type="predicted"/>
<name>A0A1H9KJ63_9GAMM</name>
<sequence>MRLCGGYAGCASAPSPLPLSREGRGEQRSAGFAGWLRLLRWLRLLDASA</sequence>
<accession>A0A1H9KJ63</accession>
<dbReference type="Proteomes" id="UP000199233">
    <property type="component" value="Unassembled WGS sequence"/>
</dbReference>
<evidence type="ECO:0000313" key="1">
    <source>
        <dbReference type="EMBL" id="SEQ98903.1"/>
    </source>
</evidence>
<keyword evidence="2" id="KW-1185">Reference proteome</keyword>
<protein>
    <submittedName>
        <fullName evidence="1">Uncharacterized protein</fullName>
    </submittedName>
</protein>
<dbReference type="AlphaFoldDB" id="A0A1H9KJ63"/>